<keyword evidence="1" id="KW-0732">Signal</keyword>
<dbReference type="AlphaFoldDB" id="A0A6A6P911"/>
<proteinExistence type="predicted"/>
<evidence type="ECO:0008006" key="4">
    <source>
        <dbReference type="Google" id="ProtNLM"/>
    </source>
</evidence>
<dbReference type="Proteomes" id="UP000799766">
    <property type="component" value="Unassembled WGS sequence"/>
</dbReference>
<sequence length="87" mass="9690">MGCVGSCARCVCAVWFVGRTRGVRTVCLVGLGCVGRRRGGRRRQRRRRMAMRKGSMGVGGFKEEWYVVGEAPSRVLPARMTDAARRK</sequence>
<evidence type="ECO:0000313" key="3">
    <source>
        <dbReference type="Proteomes" id="UP000799766"/>
    </source>
</evidence>
<name>A0A6A6P911_9PEZI</name>
<accession>A0A6A6P911</accession>
<evidence type="ECO:0000256" key="1">
    <source>
        <dbReference type="SAM" id="SignalP"/>
    </source>
</evidence>
<keyword evidence="3" id="KW-1185">Reference proteome</keyword>
<evidence type="ECO:0000313" key="2">
    <source>
        <dbReference type="EMBL" id="KAF2460481.1"/>
    </source>
</evidence>
<feature type="chain" id="PRO_5025686161" description="Secreted protein" evidence="1">
    <location>
        <begin position="23"/>
        <end position="87"/>
    </location>
</feature>
<feature type="signal peptide" evidence="1">
    <location>
        <begin position="1"/>
        <end position="22"/>
    </location>
</feature>
<protein>
    <recommendedName>
        <fullName evidence="4">Secreted protein</fullName>
    </recommendedName>
</protein>
<reference evidence="2" key="1">
    <citation type="journal article" date="2020" name="Stud. Mycol.">
        <title>101 Dothideomycetes genomes: a test case for predicting lifestyles and emergence of pathogens.</title>
        <authorList>
            <person name="Haridas S."/>
            <person name="Albert R."/>
            <person name="Binder M."/>
            <person name="Bloem J."/>
            <person name="Labutti K."/>
            <person name="Salamov A."/>
            <person name="Andreopoulos B."/>
            <person name="Baker S."/>
            <person name="Barry K."/>
            <person name="Bills G."/>
            <person name="Bluhm B."/>
            <person name="Cannon C."/>
            <person name="Castanera R."/>
            <person name="Culley D."/>
            <person name="Daum C."/>
            <person name="Ezra D."/>
            <person name="Gonzalez J."/>
            <person name="Henrissat B."/>
            <person name="Kuo A."/>
            <person name="Liang C."/>
            <person name="Lipzen A."/>
            <person name="Lutzoni F."/>
            <person name="Magnuson J."/>
            <person name="Mondo S."/>
            <person name="Nolan M."/>
            <person name="Ohm R."/>
            <person name="Pangilinan J."/>
            <person name="Park H.-J."/>
            <person name="Ramirez L."/>
            <person name="Alfaro M."/>
            <person name="Sun H."/>
            <person name="Tritt A."/>
            <person name="Yoshinaga Y."/>
            <person name="Zwiers L.-H."/>
            <person name="Turgeon B."/>
            <person name="Goodwin S."/>
            <person name="Spatafora J."/>
            <person name="Crous P."/>
            <person name="Grigoriev I."/>
        </authorList>
    </citation>
    <scope>NUCLEOTIDE SEQUENCE</scope>
    <source>
        <strain evidence="2">ATCC 16933</strain>
    </source>
</reference>
<gene>
    <name evidence="2" type="ORF">BDY21DRAFT_335535</name>
</gene>
<dbReference type="EMBL" id="MU001673">
    <property type="protein sequence ID" value="KAF2460481.1"/>
    <property type="molecule type" value="Genomic_DNA"/>
</dbReference>
<organism evidence="2 3">
    <name type="scientific">Lineolata rhizophorae</name>
    <dbReference type="NCBI Taxonomy" id="578093"/>
    <lineage>
        <taxon>Eukaryota</taxon>
        <taxon>Fungi</taxon>
        <taxon>Dikarya</taxon>
        <taxon>Ascomycota</taxon>
        <taxon>Pezizomycotina</taxon>
        <taxon>Dothideomycetes</taxon>
        <taxon>Dothideomycetes incertae sedis</taxon>
        <taxon>Lineolatales</taxon>
        <taxon>Lineolataceae</taxon>
        <taxon>Lineolata</taxon>
    </lineage>
</organism>